<gene>
    <name evidence="1" type="ORF">XELAEV_18015599mg</name>
</gene>
<proteinExistence type="predicted"/>
<sequence length="74" mass="8688">MVRTYKTQHLHSEVGHFNTIRYASESSYFTPIYPFHYLLQGHNNIMFVKILIHPGHGISVEISQINWTCCVFFS</sequence>
<dbReference type="EMBL" id="CM004469">
    <property type="protein sequence ID" value="OCT92543.1"/>
    <property type="molecule type" value="Genomic_DNA"/>
</dbReference>
<name>A0A974DIB2_XENLA</name>
<dbReference type="Proteomes" id="UP000694892">
    <property type="component" value="Chromosome 2S"/>
</dbReference>
<evidence type="ECO:0000313" key="2">
    <source>
        <dbReference type="Proteomes" id="UP000694892"/>
    </source>
</evidence>
<organism evidence="1 2">
    <name type="scientific">Xenopus laevis</name>
    <name type="common">African clawed frog</name>
    <dbReference type="NCBI Taxonomy" id="8355"/>
    <lineage>
        <taxon>Eukaryota</taxon>
        <taxon>Metazoa</taxon>
        <taxon>Chordata</taxon>
        <taxon>Craniata</taxon>
        <taxon>Vertebrata</taxon>
        <taxon>Euteleostomi</taxon>
        <taxon>Amphibia</taxon>
        <taxon>Batrachia</taxon>
        <taxon>Anura</taxon>
        <taxon>Pipoidea</taxon>
        <taxon>Pipidae</taxon>
        <taxon>Xenopodinae</taxon>
        <taxon>Xenopus</taxon>
        <taxon>Xenopus</taxon>
    </lineage>
</organism>
<evidence type="ECO:0000313" key="1">
    <source>
        <dbReference type="EMBL" id="OCT92543.1"/>
    </source>
</evidence>
<dbReference type="AlphaFoldDB" id="A0A974DIB2"/>
<protein>
    <submittedName>
        <fullName evidence="1">Uncharacterized protein</fullName>
    </submittedName>
</protein>
<accession>A0A974DIB2</accession>
<reference evidence="2" key="1">
    <citation type="journal article" date="2016" name="Nature">
        <title>Genome evolution in the allotetraploid frog Xenopus laevis.</title>
        <authorList>
            <person name="Session A.M."/>
            <person name="Uno Y."/>
            <person name="Kwon T."/>
            <person name="Chapman J.A."/>
            <person name="Toyoda A."/>
            <person name="Takahashi S."/>
            <person name="Fukui A."/>
            <person name="Hikosaka A."/>
            <person name="Suzuki A."/>
            <person name="Kondo M."/>
            <person name="van Heeringen S.J."/>
            <person name="Quigley I."/>
            <person name="Heinz S."/>
            <person name="Ogino H."/>
            <person name="Ochi H."/>
            <person name="Hellsten U."/>
            <person name="Lyons J.B."/>
            <person name="Simakov O."/>
            <person name="Putnam N."/>
            <person name="Stites J."/>
            <person name="Kuroki Y."/>
            <person name="Tanaka T."/>
            <person name="Michiue T."/>
            <person name="Watanabe M."/>
            <person name="Bogdanovic O."/>
            <person name="Lister R."/>
            <person name="Georgiou G."/>
            <person name="Paranjpe S.S."/>
            <person name="van Kruijsbergen I."/>
            <person name="Shu S."/>
            <person name="Carlson J."/>
            <person name="Kinoshita T."/>
            <person name="Ohta Y."/>
            <person name="Mawaribuchi S."/>
            <person name="Jenkins J."/>
            <person name="Grimwood J."/>
            <person name="Schmutz J."/>
            <person name="Mitros T."/>
            <person name="Mozaffari S.V."/>
            <person name="Suzuki Y."/>
            <person name="Haramoto Y."/>
            <person name="Yamamoto T.S."/>
            <person name="Takagi C."/>
            <person name="Heald R."/>
            <person name="Miller K."/>
            <person name="Haudenschild C."/>
            <person name="Kitzman J."/>
            <person name="Nakayama T."/>
            <person name="Izutsu Y."/>
            <person name="Robert J."/>
            <person name="Fortriede J."/>
            <person name="Burns K."/>
            <person name="Lotay V."/>
            <person name="Karimi K."/>
            <person name="Yasuoka Y."/>
            <person name="Dichmann D.S."/>
            <person name="Flajnik M.F."/>
            <person name="Houston D.W."/>
            <person name="Shendure J."/>
            <person name="DuPasquier L."/>
            <person name="Vize P.D."/>
            <person name="Zorn A.M."/>
            <person name="Ito M."/>
            <person name="Marcotte E.M."/>
            <person name="Wallingford J.B."/>
            <person name="Ito Y."/>
            <person name="Asashima M."/>
            <person name="Ueno N."/>
            <person name="Matsuda Y."/>
            <person name="Veenstra G.J."/>
            <person name="Fujiyama A."/>
            <person name="Harland R.M."/>
            <person name="Taira M."/>
            <person name="Rokhsar D.S."/>
        </authorList>
    </citation>
    <scope>NUCLEOTIDE SEQUENCE [LARGE SCALE GENOMIC DNA]</scope>
    <source>
        <strain evidence="2">J</strain>
    </source>
</reference>